<dbReference type="Pfam" id="PF18146">
    <property type="entry name" value="CinA_KH"/>
    <property type="match status" value="1"/>
</dbReference>
<dbReference type="HAMAP" id="MF_00226_B">
    <property type="entry name" value="CinA_B"/>
    <property type="match status" value="1"/>
</dbReference>
<gene>
    <name evidence="1" type="primary">cinA</name>
    <name evidence="3" type="ORF">SAMN02745217_01198</name>
</gene>
<sequence length="419" mass="45415">MTVELISVGTEILLGNIVNTNASFLAEKCAALGMSNYYQVSVGDNEERLSEVLKTALSRSEVVILTGGLGPTEDDLTKEVTAKVLNRRLVEDEKTKSRLNEYFKGRDKKDITENNWKQTLVIEDCLVVDNNNGTAPGLIAKTEDGKSVILLPGPPGEMVPMFEESIVPYLKGLSGNVLYSEMVKICGIGESKVETMIKDMIDSQTNPTIAPYAKNGEVHLRVTALAATEEEGKCITAPVVTELKKRFGVHIYTTEEKVTIEEAVVKLLAEYGLTLSTAESCSGGLLSGRLVNVSGASAVFEEGFITYSNTAKMKYLNVSEDTLKEFGAVSKETAEEMARGAAKASQSLAALSVTGIAGPEGGTDKKPVGLVYIGCFLDGKTETREYHFKGNRQKVREYTVISALDFLRTTILSTFEKEA</sequence>
<proteinExistence type="inferred from homology"/>
<evidence type="ECO:0000256" key="1">
    <source>
        <dbReference type="HAMAP-Rule" id="MF_00226"/>
    </source>
</evidence>
<evidence type="ECO:0000259" key="2">
    <source>
        <dbReference type="SMART" id="SM00852"/>
    </source>
</evidence>
<name>A0A1M7Y2D4_9FIRM</name>
<accession>A0A1M7Y2D4</accession>
<keyword evidence="4" id="KW-1185">Reference proteome</keyword>
<protein>
    <recommendedName>
        <fullName evidence="1">Putative competence-damage inducible protein</fullName>
    </recommendedName>
</protein>
<dbReference type="RefSeq" id="WP_073587806.1">
    <property type="nucleotide sequence ID" value="NZ_FRFD01000003.1"/>
</dbReference>
<dbReference type="Pfam" id="PF02464">
    <property type="entry name" value="CinA"/>
    <property type="match status" value="1"/>
</dbReference>
<dbReference type="SUPFAM" id="SSF142433">
    <property type="entry name" value="CinA-like"/>
    <property type="match status" value="1"/>
</dbReference>
<dbReference type="InterPro" id="IPR001453">
    <property type="entry name" value="MoaB/Mog_dom"/>
</dbReference>
<dbReference type="SUPFAM" id="SSF53218">
    <property type="entry name" value="Molybdenum cofactor biosynthesis proteins"/>
    <property type="match status" value="1"/>
</dbReference>
<dbReference type="EMBL" id="FRFD01000003">
    <property type="protein sequence ID" value="SHO46100.1"/>
    <property type="molecule type" value="Genomic_DNA"/>
</dbReference>
<feature type="domain" description="MoaB/Mog" evidence="2">
    <location>
        <begin position="4"/>
        <end position="173"/>
    </location>
</feature>
<dbReference type="Gene3D" id="3.90.950.20">
    <property type="entry name" value="CinA-like"/>
    <property type="match status" value="1"/>
</dbReference>
<dbReference type="Gene3D" id="3.40.980.10">
    <property type="entry name" value="MoaB/Mog-like domain"/>
    <property type="match status" value="1"/>
</dbReference>
<reference evidence="3 4" key="1">
    <citation type="submission" date="2016-12" db="EMBL/GenBank/DDBJ databases">
        <authorList>
            <person name="Song W.-J."/>
            <person name="Kurnit D.M."/>
        </authorList>
    </citation>
    <scope>NUCLEOTIDE SEQUENCE [LARGE SCALE GENOMIC DNA]</scope>
    <source>
        <strain evidence="3 4">DSM 12503</strain>
    </source>
</reference>
<dbReference type="NCBIfam" id="TIGR00177">
    <property type="entry name" value="molyb_syn"/>
    <property type="match status" value="1"/>
</dbReference>
<dbReference type="NCBIfam" id="TIGR00199">
    <property type="entry name" value="PncC_domain"/>
    <property type="match status" value="1"/>
</dbReference>
<dbReference type="Pfam" id="PF00994">
    <property type="entry name" value="MoCF_biosynth"/>
    <property type="match status" value="1"/>
</dbReference>
<dbReference type="PIRSF" id="PIRSF006728">
    <property type="entry name" value="CinA"/>
    <property type="match status" value="1"/>
</dbReference>
<dbReference type="SMART" id="SM00852">
    <property type="entry name" value="MoCF_biosynth"/>
    <property type="match status" value="1"/>
</dbReference>
<dbReference type="Proteomes" id="UP000184612">
    <property type="component" value="Unassembled WGS sequence"/>
</dbReference>
<dbReference type="NCBIfam" id="TIGR00200">
    <property type="entry name" value="cinA_nterm"/>
    <property type="match status" value="1"/>
</dbReference>
<dbReference type="AlphaFoldDB" id="A0A1M7Y2D4"/>
<organism evidence="3 4">
    <name type="scientific">Anaerocolumna xylanovorans DSM 12503</name>
    <dbReference type="NCBI Taxonomy" id="1121345"/>
    <lineage>
        <taxon>Bacteria</taxon>
        <taxon>Bacillati</taxon>
        <taxon>Bacillota</taxon>
        <taxon>Clostridia</taxon>
        <taxon>Lachnospirales</taxon>
        <taxon>Lachnospiraceae</taxon>
        <taxon>Anaerocolumna</taxon>
    </lineage>
</organism>
<dbReference type="InterPro" id="IPR036653">
    <property type="entry name" value="CinA-like_C"/>
</dbReference>
<evidence type="ECO:0000313" key="4">
    <source>
        <dbReference type="Proteomes" id="UP000184612"/>
    </source>
</evidence>
<dbReference type="InterPro" id="IPR036425">
    <property type="entry name" value="MoaB/Mog-like_dom_sf"/>
</dbReference>
<dbReference type="InterPro" id="IPR050101">
    <property type="entry name" value="CinA"/>
</dbReference>
<comment type="similarity">
    <text evidence="1">Belongs to the CinA family.</text>
</comment>
<dbReference type="InterPro" id="IPR008136">
    <property type="entry name" value="CinA_C"/>
</dbReference>
<dbReference type="Gene3D" id="3.30.70.2860">
    <property type="match status" value="1"/>
</dbReference>
<dbReference type="STRING" id="1121345.SAMN02745217_01198"/>
<dbReference type="OrthoDB" id="9801454at2"/>
<dbReference type="NCBIfam" id="NF001813">
    <property type="entry name" value="PRK00549.1"/>
    <property type="match status" value="1"/>
</dbReference>
<dbReference type="PANTHER" id="PTHR13939:SF0">
    <property type="entry name" value="NMN AMIDOHYDROLASE-LIKE PROTEIN YFAY"/>
    <property type="match status" value="1"/>
</dbReference>
<evidence type="ECO:0000313" key="3">
    <source>
        <dbReference type="EMBL" id="SHO46100.1"/>
    </source>
</evidence>
<dbReference type="InterPro" id="IPR008135">
    <property type="entry name" value="Competence-induced_CinA"/>
</dbReference>
<dbReference type="CDD" id="cd00885">
    <property type="entry name" value="cinA"/>
    <property type="match status" value="1"/>
</dbReference>
<dbReference type="PANTHER" id="PTHR13939">
    <property type="entry name" value="NICOTINAMIDE-NUCLEOTIDE AMIDOHYDROLASE PNCC"/>
    <property type="match status" value="1"/>
</dbReference>
<dbReference type="InterPro" id="IPR041424">
    <property type="entry name" value="CinA_KH"/>
</dbReference>